<dbReference type="SUPFAM" id="SSF81464">
    <property type="entry name" value="Cytochrome c oxidase subunit II-like, transmembrane region"/>
    <property type="match status" value="1"/>
</dbReference>
<dbReference type="InterPro" id="IPR011759">
    <property type="entry name" value="Cyt_c_oxidase_su2_TM_dom"/>
</dbReference>
<feature type="transmembrane region" description="Helical" evidence="4">
    <location>
        <begin position="57"/>
        <end position="80"/>
    </location>
</feature>
<proteinExistence type="predicted"/>
<evidence type="ECO:0000256" key="1">
    <source>
        <dbReference type="ARBA" id="ARBA00004141"/>
    </source>
</evidence>
<gene>
    <name evidence="6" type="ORF">CI610_01665</name>
</gene>
<dbReference type="GO" id="GO:0022900">
    <property type="term" value="P:electron transport chain"/>
    <property type="evidence" value="ECO:0007669"/>
    <property type="project" value="InterPro"/>
</dbReference>
<dbReference type="EMBL" id="NSIT01000074">
    <property type="protein sequence ID" value="PJE79370.1"/>
    <property type="molecule type" value="Genomic_DNA"/>
</dbReference>
<keyword evidence="4" id="KW-1133">Transmembrane helix</keyword>
<accession>A0A2H9T807</accession>
<protein>
    <recommendedName>
        <fullName evidence="5">Cytochrome oxidase subunit II transmembrane region profile domain-containing protein</fullName>
    </recommendedName>
</protein>
<feature type="transmembrane region" description="Helical" evidence="4">
    <location>
        <begin position="16"/>
        <end position="36"/>
    </location>
</feature>
<dbReference type="AlphaFoldDB" id="A0A2H9T807"/>
<keyword evidence="2 4" id="KW-0812">Transmembrane</keyword>
<feature type="domain" description="Cytochrome oxidase subunit II transmembrane region profile" evidence="5">
    <location>
        <begin position="1"/>
        <end position="85"/>
    </location>
</feature>
<evidence type="ECO:0000256" key="3">
    <source>
        <dbReference type="ARBA" id="ARBA00023136"/>
    </source>
</evidence>
<comment type="subcellular location">
    <subcellularLocation>
        <location evidence="1">Membrane</location>
        <topology evidence="1">Multi-pass membrane protein</topology>
    </subcellularLocation>
</comment>
<organism evidence="6">
    <name type="scientific">invertebrate metagenome</name>
    <dbReference type="NCBI Taxonomy" id="1711999"/>
    <lineage>
        <taxon>unclassified sequences</taxon>
        <taxon>metagenomes</taxon>
        <taxon>organismal metagenomes</taxon>
    </lineage>
</organism>
<evidence type="ECO:0000313" key="6">
    <source>
        <dbReference type="EMBL" id="PJE79370.1"/>
    </source>
</evidence>
<dbReference type="PRINTS" id="PR01166">
    <property type="entry name" value="CYCOXIDASEII"/>
</dbReference>
<sequence>MRLPEPASVQAYNLQMVYEGCLVVAFFVSFVVLFFMRMVVFNKATCRTYLDCGRLEVFWSILPFIFLVCICAISVFTLYVNDETNEDPLVDVVVVGHQ</sequence>
<dbReference type="Pfam" id="PF02790">
    <property type="entry name" value="COX2_TM"/>
    <property type="match status" value="1"/>
</dbReference>
<evidence type="ECO:0000256" key="2">
    <source>
        <dbReference type="ARBA" id="ARBA00022692"/>
    </source>
</evidence>
<dbReference type="InterPro" id="IPR036257">
    <property type="entry name" value="Cyt_c_oxidase_su2_TM_sf"/>
</dbReference>
<dbReference type="GO" id="GO:0016020">
    <property type="term" value="C:membrane"/>
    <property type="evidence" value="ECO:0007669"/>
    <property type="project" value="UniProtKB-SubCell"/>
</dbReference>
<evidence type="ECO:0000259" key="5">
    <source>
        <dbReference type="PROSITE" id="PS50999"/>
    </source>
</evidence>
<comment type="caution">
    <text evidence="6">The sequence shown here is derived from an EMBL/GenBank/DDBJ whole genome shotgun (WGS) entry which is preliminary data.</text>
</comment>
<reference evidence="6" key="1">
    <citation type="journal article" date="2017" name="Appl. Environ. Microbiol.">
        <title>Molecular characterization of an Endozoicomonas-like organism causing infection in king scallop Pecten maximus L.</title>
        <authorList>
            <person name="Cano I."/>
            <person name="van Aerle R."/>
            <person name="Ross S."/>
            <person name="Verner-Jeffreys D.W."/>
            <person name="Paley R.K."/>
            <person name="Rimmer G."/>
            <person name="Ryder D."/>
            <person name="Hooper P."/>
            <person name="Stone D."/>
            <person name="Feist S.W."/>
        </authorList>
    </citation>
    <scope>NUCLEOTIDE SEQUENCE</scope>
</reference>
<keyword evidence="3 4" id="KW-0472">Membrane</keyword>
<name>A0A2H9T807_9ZZZZ</name>
<dbReference type="Gene3D" id="1.10.287.90">
    <property type="match status" value="1"/>
</dbReference>
<evidence type="ECO:0000256" key="4">
    <source>
        <dbReference type="SAM" id="Phobius"/>
    </source>
</evidence>
<dbReference type="PROSITE" id="PS50999">
    <property type="entry name" value="COX2_TM"/>
    <property type="match status" value="1"/>
</dbReference>